<evidence type="ECO:0000313" key="2">
    <source>
        <dbReference type="Proteomes" id="UP001497522"/>
    </source>
</evidence>
<gene>
    <name evidence="1" type="ORF">CSSPJE1EN2_LOCUS14104</name>
</gene>
<dbReference type="EMBL" id="OZ023703">
    <property type="protein sequence ID" value="CAK9871436.1"/>
    <property type="molecule type" value="Genomic_DNA"/>
</dbReference>
<reference evidence="1 2" key="1">
    <citation type="submission" date="2024-03" db="EMBL/GenBank/DDBJ databases">
        <authorList>
            <consortium name="ELIXIR-Norway"/>
            <consortium name="Elixir Norway"/>
        </authorList>
    </citation>
    <scope>NUCLEOTIDE SEQUENCE [LARGE SCALE GENOMIC DNA]</scope>
</reference>
<dbReference type="PANTHER" id="PTHR47270">
    <property type="entry name" value="PROTEIN MLP1-LIKE"/>
    <property type="match status" value="1"/>
</dbReference>
<dbReference type="PANTHER" id="PTHR47270:SF3">
    <property type="entry name" value="HYPOTETICAL PROTEIN"/>
    <property type="match status" value="1"/>
</dbReference>
<proteinExistence type="predicted"/>
<sequence length="147" mass="16600">MGQDYKKKESHNLLRKIEDFGAGKTTTGGGSFFFSRRSSAIILKEQQMDHAAINENVDKTVLLETELAEAIEAKNMYKAQLQSALAQQHNNQAAVQQGIGNMDHPIQLQKQSKSLETELWETPEHFSSMSLHFGELEAQHEEHMMTV</sequence>
<evidence type="ECO:0008006" key="3">
    <source>
        <dbReference type="Google" id="ProtNLM"/>
    </source>
</evidence>
<keyword evidence="2" id="KW-1185">Reference proteome</keyword>
<protein>
    <recommendedName>
        <fullName evidence="3">MADS-box transcription factor</fullName>
    </recommendedName>
</protein>
<name>A0ABP1B8P3_9BRYO</name>
<accession>A0ABP1B8P3</accession>
<organism evidence="1 2">
    <name type="scientific">Sphagnum jensenii</name>
    <dbReference type="NCBI Taxonomy" id="128206"/>
    <lineage>
        <taxon>Eukaryota</taxon>
        <taxon>Viridiplantae</taxon>
        <taxon>Streptophyta</taxon>
        <taxon>Embryophyta</taxon>
        <taxon>Bryophyta</taxon>
        <taxon>Sphagnophytina</taxon>
        <taxon>Sphagnopsida</taxon>
        <taxon>Sphagnales</taxon>
        <taxon>Sphagnaceae</taxon>
        <taxon>Sphagnum</taxon>
    </lineage>
</organism>
<evidence type="ECO:0000313" key="1">
    <source>
        <dbReference type="EMBL" id="CAK9871436.1"/>
    </source>
</evidence>
<dbReference type="Proteomes" id="UP001497522">
    <property type="component" value="Chromosome 2"/>
</dbReference>